<dbReference type="Pfam" id="PF14817">
    <property type="entry name" value="HAUS5"/>
    <property type="match status" value="1"/>
</dbReference>
<reference evidence="1 2" key="1">
    <citation type="submission" date="2019-09" db="EMBL/GenBank/DDBJ databases">
        <title>Bird 10,000 Genomes (B10K) Project - Family phase.</title>
        <authorList>
            <person name="Zhang G."/>
        </authorList>
    </citation>
    <scope>NUCLEOTIDE SEQUENCE [LARGE SCALE GENOMIC DNA]</scope>
    <source>
        <strain evidence="1">B10K-DU-012-38</strain>
        <tissue evidence="1">Muscle</tissue>
    </source>
</reference>
<comment type="caution">
    <text evidence="1">The sequence shown here is derived from an EMBL/GenBank/DDBJ whole genome shotgun (WGS) entry which is preliminary data.</text>
</comment>
<keyword evidence="2" id="KW-1185">Reference proteome</keyword>
<dbReference type="GO" id="GO:0070652">
    <property type="term" value="C:HAUS complex"/>
    <property type="evidence" value="ECO:0007669"/>
    <property type="project" value="InterPro"/>
</dbReference>
<evidence type="ECO:0000313" key="2">
    <source>
        <dbReference type="Proteomes" id="UP000524542"/>
    </source>
</evidence>
<dbReference type="GO" id="GO:0007098">
    <property type="term" value="P:centrosome cycle"/>
    <property type="evidence" value="ECO:0007669"/>
    <property type="project" value="TreeGrafter"/>
</dbReference>
<dbReference type="PANTHER" id="PTHR28588">
    <property type="entry name" value="HAUS AUGMIN-LIKE COMPLEX SUBUNIT 5"/>
    <property type="match status" value="1"/>
</dbReference>
<organism evidence="1 2">
    <name type="scientific">Urocynchramus pylzowi</name>
    <dbReference type="NCBI Taxonomy" id="571890"/>
    <lineage>
        <taxon>Eukaryota</taxon>
        <taxon>Metazoa</taxon>
        <taxon>Chordata</taxon>
        <taxon>Craniata</taxon>
        <taxon>Vertebrata</taxon>
        <taxon>Euteleostomi</taxon>
        <taxon>Archelosauria</taxon>
        <taxon>Archosauria</taxon>
        <taxon>Dinosauria</taxon>
        <taxon>Saurischia</taxon>
        <taxon>Theropoda</taxon>
        <taxon>Coelurosauria</taxon>
        <taxon>Aves</taxon>
        <taxon>Neognathae</taxon>
        <taxon>Neoaves</taxon>
        <taxon>Telluraves</taxon>
        <taxon>Australaves</taxon>
        <taxon>Passeriformes</taxon>
        <taxon>Passeroidea</taxon>
        <taxon>Fringillidae</taxon>
        <taxon>Urocynchramus</taxon>
    </lineage>
</organism>
<dbReference type="PANTHER" id="PTHR28588:SF1">
    <property type="entry name" value="HAUS AUGMIN-LIKE COMPLEX SUBUNIT 5"/>
    <property type="match status" value="1"/>
</dbReference>
<dbReference type="AlphaFoldDB" id="A0A7K5SS76"/>
<dbReference type="InterPro" id="IPR029131">
    <property type="entry name" value="HAUS5"/>
</dbReference>
<proteinExistence type="predicted"/>
<dbReference type="GO" id="GO:0005813">
    <property type="term" value="C:centrosome"/>
    <property type="evidence" value="ECO:0007669"/>
    <property type="project" value="TreeGrafter"/>
</dbReference>
<dbReference type="Proteomes" id="UP000524542">
    <property type="component" value="Unassembled WGS sequence"/>
</dbReference>
<accession>A0A7K5SS76</accession>
<feature type="non-terminal residue" evidence="1">
    <location>
        <position position="1"/>
    </location>
</feature>
<protein>
    <submittedName>
        <fullName evidence="1">HAUS5 protein</fullName>
    </submittedName>
</protein>
<sequence length="91" mass="10290">PQILGCSNSLPSRLCSGPTAPVWDYVTRHVRSHRNVKKIRGNLRWYPKFWGVPKNLEEFPKTWGILESKIGGGASKNWGRTPKFGGFPKVL</sequence>
<gene>
    <name evidence="1" type="primary">Haus5</name>
    <name evidence="1" type="ORF">UROPYL_R15176</name>
</gene>
<dbReference type="GO" id="GO:0051225">
    <property type="term" value="P:spindle assembly"/>
    <property type="evidence" value="ECO:0007669"/>
    <property type="project" value="InterPro"/>
</dbReference>
<dbReference type="EMBL" id="VZRH01002053">
    <property type="protein sequence ID" value="NWT94355.1"/>
    <property type="molecule type" value="Genomic_DNA"/>
</dbReference>
<evidence type="ECO:0000313" key="1">
    <source>
        <dbReference type="EMBL" id="NWT94355.1"/>
    </source>
</evidence>
<name>A0A7K5SS76_9FRIN</name>
<feature type="non-terminal residue" evidence="1">
    <location>
        <position position="91"/>
    </location>
</feature>